<evidence type="ECO:0000256" key="8">
    <source>
        <dbReference type="ARBA" id="ARBA00022989"/>
    </source>
</evidence>
<feature type="transmembrane region" description="Helical" evidence="13">
    <location>
        <begin position="7"/>
        <end position="27"/>
    </location>
</feature>
<keyword evidence="7" id="KW-1278">Translocase</keyword>
<evidence type="ECO:0000256" key="1">
    <source>
        <dbReference type="ARBA" id="ARBA00002536"/>
    </source>
</evidence>
<dbReference type="Proteomes" id="UP001500908">
    <property type="component" value="Unassembled WGS sequence"/>
</dbReference>
<evidence type="ECO:0000256" key="11">
    <source>
        <dbReference type="ARBA" id="ARBA00031401"/>
    </source>
</evidence>
<keyword evidence="6 13" id="KW-0812">Transmembrane</keyword>
<dbReference type="PIRSF" id="PIRSF017385">
    <property type="entry name" value="CtaF"/>
    <property type="match status" value="1"/>
</dbReference>
<evidence type="ECO:0000256" key="3">
    <source>
        <dbReference type="ARBA" id="ARBA00006870"/>
    </source>
</evidence>
<keyword evidence="9 13" id="KW-0472">Membrane</keyword>
<evidence type="ECO:0000256" key="10">
    <source>
        <dbReference type="ARBA" id="ARBA00031366"/>
    </source>
</evidence>
<evidence type="ECO:0000313" key="15">
    <source>
        <dbReference type="Proteomes" id="UP001500908"/>
    </source>
</evidence>
<comment type="subcellular location">
    <subcellularLocation>
        <location evidence="2">Cell membrane</location>
        <topology evidence="2">Multi-pass membrane protein</topology>
    </subcellularLocation>
</comment>
<feature type="transmembrane region" description="Helical" evidence="13">
    <location>
        <begin position="33"/>
        <end position="56"/>
    </location>
</feature>
<dbReference type="InterPro" id="IPR021050">
    <property type="entry name" value="Cyt_c_oxidase_su4_actinobac"/>
</dbReference>
<organism evidence="14 15">
    <name type="scientific">Salinactinospora qingdaonensis</name>
    <dbReference type="NCBI Taxonomy" id="702744"/>
    <lineage>
        <taxon>Bacteria</taxon>
        <taxon>Bacillati</taxon>
        <taxon>Actinomycetota</taxon>
        <taxon>Actinomycetes</taxon>
        <taxon>Streptosporangiales</taxon>
        <taxon>Nocardiopsidaceae</taxon>
        <taxon>Salinactinospora</taxon>
    </lineage>
</organism>
<evidence type="ECO:0000256" key="4">
    <source>
        <dbReference type="ARBA" id="ARBA00012949"/>
    </source>
</evidence>
<name>A0ABP7FDB6_9ACTN</name>
<evidence type="ECO:0000256" key="6">
    <source>
        <dbReference type="ARBA" id="ARBA00022692"/>
    </source>
</evidence>
<evidence type="ECO:0000256" key="2">
    <source>
        <dbReference type="ARBA" id="ARBA00004651"/>
    </source>
</evidence>
<reference evidence="15" key="1">
    <citation type="journal article" date="2019" name="Int. J. Syst. Evol. Microbiol.">
        <title>The Global Catalogue of Microorganisms (GCM) 10K type strain sequencing project: providing services to taxonomists for standard genome sequencing and annotation.</title>
        <authorList>
            <consortium name="The Broad Institute Genomics Platform"/>
            <consortium name="The Broad Institute Genome Sequencing Center for Infectious Disease"/>
            <person name="Wu L."/>
            <person name="Ma J."/>
        </authorList>
    </citation>
    <scope>NUCLEOTIDE SEQUENCE [LARGE SCALE GENOMIC DNA]</scope>
    <source>
        <strain evidence="15">JCM 17137</strain>
    </source>
</reference>
<dbReference type="EMBL" id="BAABDD010000005">
    <property type="protein sequence ID" value="GAA3736299.1"/>
    <property type="molecule type" value="Genomic_DNA"/>
</dbReference>
<comment type="function">
    <text evidence="1">Part of cytochrome c oxidase, its function is unknown.</text>
</comment>
<dbReference type="RefSeq" id="WP_344968903.1">
    <property type="nucleotide sequence ID" value="NZ_BAABDD010000005.1"/>
</dbReference>
<keyword evidence="8 13" id="KW-1133">Transmembrane helix</keyword>
<evidence type="ECO:0000256" key="12">
    <source>
        <dbReference type="ARBA" id="ARBA00047816"/>
    </source>
</evidence>
<comment type="caution">
    <text evidence="14">The sequence shown here is derived from an EMBL/GenBank/DDBJ whole genome shotgun (WGS) entry which is preliminary data.</text>
</comment>
<evidence type="ECO:0000256" key="9">
    <source>
        <dbReference type="ARBA" id="ARBA00023136"/>
    </source>
</evidence>
<evidence type="ECO:0000256" key="13">
    <source>
        <dbReference type="SAM" id="Phobius"/>
    </source>
</evidence>
<dbReference type="EC" id="7.1.1.9" evidence="4"/>
<dbReference type="Pfam" id="PF12270">
    <property type="entry name" value="Cyt_c_ox_IV"/>
    <property type="match status" value="1"/>
</dbReference>
<keyword evidence="15" id="KW-1185">Reference proteome</keyword>
<protein>
    <recommendedName>
        <fullName evidence="4">cytochrome-c oxidase</fullName>
        <ecNumber evidence="4">7.1.1.9</ecNumber>
    </recommendedName>
    <alternativeName>
        <fullName evidence="11">Cytochrome aa3 subunit 4</fullName>
    </alternativeName>
    <alternativeName>
        <fullName evidence="10">Cytochrome c oxidase polypeptide IV</fullName>
    </alternativeName>
</protein>
<comment type="similarity">
    <text evidence="3">Belongs to the cytochrome c oxidase bacterial subunit CtaF family.</text>
</comment>
<gene>
    <name evidence="14" type="ORF">GCM10022402_15540</name>
</gene>
<evidence type="ECO:0000313" key="14">
    <source>
        <dbReference type="EMBL" id="GAA3736299.1"/>
    </source>
</evidence>
<keyword evidence="5" id="KW-1003">Cell membrane</keyword>
<accession>A0ABP7FDB6</accession>
<proteinExistence type="inferred from homology"/>
<comment type="catalytic activity">
    <reaction evidence="12">
        <text>4 Fe(II)-[cytochrome c] + O2 + 8 H(+)(in) = 4 Fe(III)-[cytochrome c] + 2 H2O + 4 H(+)(out)</text>
        <dbReference type="Rhea" id="RHEA:11436"/>
        <dbReference type="Rhea" id="RHEA-COMP:10350"/>
        <dbReference type="Rhea" id="RHEA-COMP:14399"/>
        <dbReference type="ChEBI" id="CHEBI:15377"/>
        <dbReference type="ChEBI" id="CHEBI:15378"/>
        <dbReference type="ChEBI" id="CHEBI:15379"/>
        <dbReference type="ChEBI" id="CHEBI:29033"/>
        <dbReference type="ChEBI" id="CHEBI:29034"/>
        <dbReference type="EC" id="7.1.1.9"/>
    </reaction>
</comment>
<evidence type="ECO:0000256" key="5">
    <source>
        <dbReference type="ARBA" id="ARBA00022475"/>
    </source>
</evidence>
<feature type="transmembrane region" description="Helical" evidence="13">
    <location>
        <begin position="117"/>
        <end position="135"/>
    </location>
</feature>
<evidence type="ECO:0000256" key="7">
    <source>
        <dbReference type="ARBA" id="ARBA00022967"/>
    </source>
</evidence>
<sequence length="154" mass="17417">MKMQAYLFMGVSTFFGLVALLYAYWSWAVQGRIEWAGTVALGVAIGFGWMVGFWLWQSTRRSERYHGPPPEERLDGEVEDNSGTYGFFSPHSWWPLFVAASVAFTAVGVAIGWWMVFIGGLALILTTIGWVFEYYRGEFVDQMEAEKVESAGEQ</sequence>